<dbReference type="SUPFAM" id="SSF56112">
    <property type="entry name" value="Protein kinase-like (PK-like)"/>
    <property type="match status" value="1"/>
</dbReference>
<feature type="compositionally biased region" description="Basic and acidic residues" evidence="1">
    <location>
        <begin position="412"/>
        <end position="439"/>
    </location>
</feature>
<dbReference type="RefSeq" id="WP_045921726.1">
    <property type="nucleotide sequence ID" value="NZ_KQ033865.1"/>
</dbReference>
<evidence type="ECO:0000313" key="4">
    <source>
        <dbReference type="Proteomes" id="UP000033652"/>
    </source>
</evidence>
<feature type="region of interest" description="Disordered" evidence="1">
    <location>
        <begin position="312"/>
        <end position="390"/>
    </location>
</feature>
<protein>
    <recommendedName>
        <fullName evidence="2">Aminoglycoside phosphotransferase domain-containing protein</fullName>
    </recommendedName>
</protein>
<feature type="compositionally biased region" description="Basic and acidic residues" evidence="1">
    <location>
        <begin position="369"/>
        <end position="380"/>
    </location>
</feature>
<evidence type="ECO:0000259" key="2">
    <source>
        <dbReference type="Pfam" id="PF01636"/>
    </source>
</evidence>
<dbReference type="EMBL" id="JXBX01000009">
    <property type="protein sequence ID" value="KJY53052.1"/>
    <property type="molecule type" value="Genomic_DNA"/>
</dbReference>
<evidence type="ECO:0000256" key="1">
    <source>
        <dbReference type="SAM" id="MobiDB-lite"/>
    </source>
</evidence>
<dbReference type="AlphaFoldDB" id="A0ABD4ACN0"/>
<name>A0ABD4ACN0_9BIFI</name>
<proteinExistence type="predicted"/>
<dbReference type="Pfam" id="PF01636">
    <property type="entry name" value="APH"/>
    <property type="match status" value="1"/>
</dbReference>
<dbReference type="Proteomes" id="UP000033652">
    <property type="component" value="Unassembled WGS sequence"/>
</dbReference>
<dbReference type="Gene3D" id="3.90.1200.10">
    <property type="match status" value="1"/>
</dbReference>
<organism evidence="3 4">
    <name type="scientific">Bifidobacterium coryneforme</name>
    <dbReference type="NCBI Taxonomy" id="1687"/>
    <lineage>
        <taxon>Bacteria</taxon>
        <taxon>Bacillati</taxon>
        <taxon>Actinomycetota</taxon>
        <taxon>Actinomycetes</taxon>
        <taxon>Bifidobacteriales</taxon>
        <taxon>Bifidobacteriaceae</taxon>
        <taxon>Bifidobacterium</taxon>
    </lineage>
</organism>
<dbReference type="InterPro" id="IPR011009">
    <property type="entry name" value="Kinase-like_dom_sf"/>
</dbReference>
<reference evidence="3 4" key="1">
    <citation type="submission" date="2014-12" db="EMBL/GenBank/DDBJ databases">
        <title>Comparative genomics of the lactic acid bacteria isolated from the honey bee gut.</title>
        <authorList>
            <person name="Ellegaard K.M."/>
            <person name="Tamarit D."/>
            <person name="Javelind E."/>
            <person name="Olofsson T."/>
            <person name="Andersson S.G."/>
            <person name="Vasquez A."/>
        </authorList>
    </citation>
    <scope>NUCLEOTIDE SEQUENCE [LARGE SCALE GENOMIC DNA]</scope>
    <source>
        <strain evidence="3 4">Bma6</strain>
    </source>
</reference>
<dbReference type="InterPro" id="IPR002575">
    <property type="entry name" value="Aminoglycoside_PTrfase"/>
</dbReference>
<comment type="caution">
    <text evidence="3">The sequence shown here is derived from an EMBL/GenBank/DDBJ whole genome shotgun (WGS) entry which is preliminary data.</text>
</comment>
<feature type="compositionally biased region" description="Basic and acidic residues" evidence="1">
    <location>
        <begin position="496"/>
        <end position="517"/>
    </location>
</feature>
<evidence type="ECO:0000313" key="3">
    <source>
        <dbReference type="EMBL" id="KJY53052.1"/>
    </source>
</evidence>
<sequence>MSEKTKLTLAALASAAMPDVPVTGARDCDQISHRDRAEGISCAVVQDSTGNTYDVWATDQEAGKKRMAARVKAARALEDAKEVAAMGFRVERVLAYEPGLSEASPTGKVSVTVLKHSPGRIRPLHLLTINECTAAGTAIGAIHRIRPEFLGEHGYPAFTTSQISSQLKGWITRLRKDGHVPEEITNSWASIAETDGLWSFDTCTVHGGFTDGDLLYSNSGLSSIYGWQDMQVNDPARDLAWIFSKLDGSRRNAVIAAYGRMVGSRLDDLIMLRANLWLQMEQVGEFITALDRADNERIIQFKAQVERLAQQLSEHEQLSHARQNHKPARPAAGSNPSTITVGNLLGGENDPAKPESGKTGSAAPNKPTVEPKDDQDKAEEPADDSSVTIAINKVDMADLARTQTAMNHQAAKAKEESKTDHAPVTEADSSTKSKSEPIPDGKTATAEGEPSEEGPAVPNEDDIAHHAATQTETTKDKAAEEPPLTGAETIIMPRKPSPDDDPTRTTDGIISRHGDDA</sequence>
<accession>A0ABD4ACN0</accession>
<feature type="region of interest" description="Disordered" evidence="1">
    <location>
        <begin position="405"/>
        <end position="517"/>
    </location>
</feature>
<gene>
    <name evidence="3" type="ORF">JF68_03870</name>
</gene>
<feature type="domain" description="Aminoglycoside phosphotransferase" evidence="2">
    <location>
        <begin position="130"/>
        <end position="261"/>
    </location>
</feature>